<comment type="caution">
    <text evidence="2">The sequence shown here is derived from an EMBL/GenBank/DDBJ whole genome shotgun (WGS) entry which is preliminary data.</text>
</comment>
<dbReference type="InterPro" id="IPR049804">
    <property type="entry name" value="Choice_anch_L"/>
</dbReference>
<reference evidence="2 3" key="1">
    <citation type="submission" date="2016-03" db="EMBL/GenBank/DDBJ databases">
        <title>Draft genome sequence of Flavobacterium fryxellicola DSM 16209.</title>
        <authorList>
            <person name="Shin S.-K."/>
            <person name="Yi H."/>
        </authorList>
    </citation>
    <scope>NUCLEOTIDE SEQUENCE [LARGE SCALE GENOMIC DNA]</scope>
    <source>
        <strain evidence="2 3">DSM 16209</strain>
    </source>
</reference>
<dbReference type="AlphaFoldDB" id="A0A167Y304"/>
<sequence>MIGVKTILFNLFICCISVGATAQTITVNDSYTANQLVENVLVNSSCAIISNSAAAGDNFSGIQKSYAYFNAGTSTFPFNEGVLLSTWSSQNSVGPFIRNRGGGNSGWLGDSDLEQALNLTQTTNATTLEFDFIPLTNFISFNYIFASNEYQDYFPCFYSDGFAFLIKEKGSPTPYQNIAVLPNSTIPVSSTNVHPMIPPFNGSGGLIPGCSAVNENFFGGYNGSASPINYSGQTTVLNAQSNVIAGKIYHIKLVIADDENADFDSAVFLEAGSFLPKIDLGPDRLLATNNAICFGESYIIDPKLPSSYNYKWFKNGIELSDTTPTYTVTSPGIYKVEVLLTSSCIATEDIKIESIPKIDLRDTTLLQCDTDTDGIAIFDLTKVDAVVKNNIPNLSMVVYYESLAAAKAQMNPIRHTTAFQNTAPNQSVFARVTNSVGCENFAEVKLLISNNTIPEQNPIVTCDGDGVEDGLTEFNLSTQVSAQILTGLPAGLVVQYYLTATDAIATQNQLSTVFKNTIPNQQTIFAKILNGPDCYAITPIQLEVNPFDPPNFQDESLILCEGSTLSLAVDSGFSNYLWNTGARTNSILIDAPGTYSVVVTNEKGCQKTKKYKVILSGIATITGIKTNDFAGDRNSISIEYTGIGEYEFSIDGDFFQENTTFNGMVPGEYLVYARDKNGCGTSFPFVVYVLDYPRYFTPNDDGYNDVWKIKNLDTLPKSTLYIFDRYGKLLKQWIASSNGWNGTFNGAALPADDYWFNLTFADGKIIKGHFSLKR</sequence>
<dbReference type="EMBL" id="LVJE01000010">
    <property type="protein sequence ID" value="OAB28974.1"/>
    <property type="molecule type" value="Genomic_DNA"/>
</dbReference>
<protein>
    <recommendedName>
        <fullName evidence="4">T9SS type B sorting domain-containing protein</fullName>
    </recommendedName>
</protein>
<dbReference type="Proteomes" id="UP000077164">
    <property type="component" value="Unassembled WGS sequence"/>
</dbReference>
<keyword evidence="1" id="KW-0732">Signal</keyword>
<dbReference type="RefSeq" id="WP_066078140.1">
    <property type="nucleotide sequence ID" value="NZ_FRDK01000002.1"/>
</dbReference>
<dbReference type="STRING" id="249352.SAMN05444395_102282"/>
<dbReference type="NCBIfam" id="TIGR04131">
    <property type="entry name" value="Bac_Flav_CTERM"/>
    <property type="match status" value="1"/>
</dbReference>
<organism evidence="2 3">
    <name type="scientific">Flavobacterium fryxellicola</name>
    <dbReference type="NCBI Taxonomy" id="249352"/>
    <lineage>
        <taxon>Bacteria</taxon>
        <taxon>Pseudomonadati</taxon>
        <taxon>Bacteroidota</taxon>
        <taxon>Flavobacteriia</taxon>
        <taxon>Flavobacteriales</taxon>
        <taxon>Flavobacteriaceae</taxon>
        <taxon>Flavobacterium</taxon>
    </lineage>
</organism>
<dbReference type="InterPro" id="IPR026341">
    <property type="entry name" value="T9SS_type_B"/>
</dbReference>
<evidence type="ECO:0000256" key="1">
    <source>
        <dbReference type="SAM" id="SignalP"/>
    </source>
</evidence>
<feature type="signal peptide" evidence="1">
    <location>
        <begin position="1"/>
        <end position="22"/>
    </location>
</feature>
<evidence type="ECO:0000313" key="3">
    <source>
        <dbReference type="Proteomes" id="UP000077164"/>
    </source>
</evidence>
<proteinExistence type="predicted"/>
<keyword evidence="3" id="KW-1185">Reference proteome</keyword>
<dbReference type="OrthoDB" id="9765926at2"/>
<feature type="chain" id="PRO_5007894575" description="T9SS type B sorting domain-containing protein" evidence="1">
    <location>
        <begin position="23"/>
        <end position="774"/>
    </location>
</feature>
<name>A0A167Y304_9FLAO</name>
<evidence type="ECO:0008006" key="4">
    <source>
        <dbReference type="Google" id="ProtNLM"/>
    </source>
</evidence>
<dbReference type="NCBIfam" id="NF038133">
    <property type="entry name" value="choice_anch_L"/>
    <property type="match status" value="1"/>
</dbReference>
<gene>
    <name evidence="2" type="ORF">FBFR_05840</name>
</gene>
<evidence type="ECO:0000313" key="2">
    <source>
        <dbReference type="EMBL" id="OAB28974.1"/>
    </source>
</evidence>
<dbReference type="Pfam" id="PF13585">
    <property type="entry name" value="CHU_C"/>
    <property type="match status" value="1"/>
</dbReference>
<accession>A0A167Y304</accession>